<organism evidence="2 3">
    <name type="scientific">Paxillus involutus ATCC 200175</name>
    <dbReference type="NCBI Taxonomy" id="664439"/>
    <lineage>
        <taxon>Eukaryota</taxon>
        <taxon>Fungi</taxon>
        <taxon>Dikarya</taxon>
        <taxon>Basidiomycota</taxon>
        <taxon>Agaricomycotina</taxon>
        <taxon>Agaricomycetes</taxon>
        <taxon>Agaricomycetidae</taxon>
        <taxon>Boletales</taxon>
        <taxon>Paxilineae</taxon>
        <taxon>Paxillaceae</taxon>
        <taxon>Paxillus</taxon>
    </lineage>
</organism>
<evidence type="ECO:0000313" key="3">
    <source>
        <dbReference type="Proteomes" id="UP000053647"/>
    </source>
</evidence>
<dbReference type="AlphaFoldDB" id="A0A0C9TKT0"/>
<keyword evidence="3" id="KW-1185">Reference proteome</keyword>
<sequence>MDTLLQIRNNQDRDREEANAQLTALEGRGAQPSRGSCGGIRGRGAATAAKKCSRRQGRNVRAAKDLDVEADAEVGDDQVIFDDDAEDVTTSSSQLLKPARKAHKELRKFVTAKFRKLCNVAEKQKCREVYLTRNFERDVRDEDNQKIFDHVADQVWLDLKSKTKPGYLTNKKIRWDKTSLKSFAKQMFRGFKPEWMAQKNGEAAKKKSREQRNNRWYQRQQQKAGRLLTAMPAYIEAYQVDPTHLILGEHMSDEDSGPEATEEDGAQRTAWIRLMADNAGYGPDAVLNSFKVMEVVSTPWRSDEETDTYFQNLVCLLVVRVVGEAKAAVSNPR</sequence>
<reference evidence="3" key="2">
    <citation type="submission" date="2015-01" db="EMBL/GenBank/DDBJ databases">
        <title>Evolutionary Origins and Diversification of the Mycorrhizal Mutualists.</title>
        <authorList>
            <consortium name="DOE Joint Genome Institute"/>
            <consortium name="Mycorrhizal Genomics Consortium"/>
            <person name="Kohler A."/>
            <person name="Kuo A."/>
            <person name="Nagy L.G."/>
            <person name="Floudas D."/>
            <person name="Copeland A."/>
            <person name="Barry K.W."/>
            <person name="Cichocki N."/>
            <person name="Veneault-Fourrey C."/>
            <person name="LaButti K."/>
            <person name="Lindquist E.A."/>
            <person name="Lipzen A."/>
            <person name="Lundell T."/>
            <person name="Morin E."/>
            <person name="Murat C."/>
            <person name="Riley R."/>
            <person name="Ohm R."/>
            <person name="Sun H."/>
            <person name="Tunlid A."/>
            <person name="Henrissat B."/>
            <person name="Grigoriev I.V."/>
            <person name="Hibbett D.S."/>
            <person name="Martin F."/>
        </authorList>
    </citation>
    <scope>NUCLEOTIDE SEQUENCE [LARGE SCALE GENOMIC DNA]</scope>
    <source>
        <strain evidence="3">ATCC 200175</strain>
    </source>
</reference>
<dbReference type="HOGENOM" id="CLU_052698_0_0_1"/>
<evidence type="ECO:0000256" key="1">
    <source>
        <dbReference type="SAM" id="MobiDB-lite"/>
    </source>
</evidence>
<protein>
    <submittedName>
        <fullName evidence="2">Uncharacterized protein</fullName>
    </submittedName>
</protein>
<dbReference type="Proteomes" id="UP000053647">
    <property type="component" value="Unassembled WGS sequence"/>
</dbReference>
<dbReference type="OrthoDB" id="3269314at2759"/>
<dbReference type="EMBL" id="KN819625">
    <property type="protein sequence ID" value="KIJ08422.1"/>
    <property type="molecule type" value="Genomic_DNA"/>
</dbReference>
<gene>
    <name evidence="2" type="ORF">PAXINDRAFT_18446</name>
</gene>
<evidence type="ECO:0000313" key="2">
    <source>
        <dbReference type="EMBL" id="KIJ08422.1"/>
    </source>
</evidence>
<accession>A0A0C9TKT0</accession>
<feature type="region of interest" description="Disordered" evidence="1">
    <location>
        <begin position="23"/>
        <end position="43"/>
    </location>
</feature>
<proteinExistence type="predicted"/>
<reference evidence="2 3" key="1">
    <citation type="submission" date="2014-06" db="EMBL/GenBank/DDBJ databases">
        <authorList>
            <consortium name="DOE Joint Genome Institute"/>
            <person name="Kuo A."/>
            <person name="Kohler A."/>
            <person name="Nagy L.G."/>
            <person name="Floudas D."/>
            <person name="Copeland A."/>
            <person name="Barry K.W."/>
            <person name="Cichocki N."/>
            <person name="Veneault-Fourrey C."/>
            <person name="LaButti K."/>
            <person name="Lindquist E.A."/>
            <person name="Lipzen A."/>
            <person name="Lundell T."/>
            <person name="Morin E."/>
            <person name="Murat C."/>
            <person name="Sun H."/>
            <person name="Tunlid A."/>
            <person name="Henrissat B."/>
            <person name="Grigoriev I.V."/>
            <person name="Hibbett D.S."/>
            <person name="Martin F."/>
            <person name="Nordberg H.P."/>
            <person name="Cantor M.N."/>
            <person name="Hua S.X."/>
        </authorList>
    </citation>
    <scope>NUCLEOTIDE SEQUENCE [LARGE SCALE GENOMIC DNA]</scope>
    <source>
        <strain evidence="2 3">ATCC 200175</strain>
    </source>
</reference>
<name>A0A0C9TKT0_PAXIN</name>